<accession>A0A1H3EY61</accession>
<keyword evidence="4" id="KW-1185">Reference proteome</keyword>
<evidence type="ECO:0000256" key="2">
    <source>
        <dbReference type="SAM" id="MobiDB-lite"/>
    </source>
</evidence>
<sequence>MTETTGEKTGISIKTTDSGFINTDKIATSLPGPLGSGASVFKDVTDATKDGKVEGSEIQTIASSGAGFVSSCMDVKDIATDPIGWLVGQGLNFLIAVVQPLQDAIHFVSGDGPALSEAAENFGNIGTGLAEYSKKFAEDAISSLADWKGPAAEAAGKKLAEFSSGIDGIAGQAGDIAKLLQISSMIMTVIEEFIKALLTEFITWLIMIWIPALAAAVPTFGGSTAAAGTATTAKGAQTGAKATKQVSKLQQLLNKIQELLQNLKKFFTDWKTNFKKIMDTKKLQAGMAKLEVNAAKEAGKRASLGEKLYNAEDGMIGKRVTAGAGKSFGTTAKKAAADAAGLGDFIDGKTGGIKPPSGGKEWTKTGISVGRKVSEYESGGEKAGDYGDIGDDQSREENSENLDF</sequence>
<feature type="compositionally biased region" description="Basic and acidic residues" evidence="2">
    <location>
        <begin position="372"/>
        <end position="385"/>
    </location>
</feature>
<evidence type="ECO:0008006" key="5">
    <source>
        <dbReference type="Google" id="ProtNLM"/>
    </source>
</evidence>
<dbReference type="AlphaFoldDB" id="A0A1H3EY61"/>
<feature type="region of interest" description="Disordered" evidence="2">
    <location>
        <begin position="348"/>
        <end position="404"/>
    </location>
</feature>
<dbReference type="STRING" id="589385.SAMN05421504_1031020"/>
<feature type="coiled-coil region" evidence="1">
    <location>
        <begin position="242"/>
        <end position="269"/>
    </location>
</feature>
<dbReference type="Proteomes" id="UP000199515">
    <property type="component" value="Unassembled WGS sequence"/>
</dbReference>
<gene>
    <name evidence="3" type="ORF">SAMN05421504_1031020</name>
</gene>
<reference evidence="3 4" key="1">
    <citation type="submission" date="2016-10" db="EMBL/GenBank/DDBJ databases">
        <authorList>
            <person name="de Groot N.N."/>
        </authorList>
    </citation>
    <scope>NUCLEOTIDE SEQUENCE [LARGE SCALE GENOMIC DNA]</scope>
    <source>
        <strain evidence="3 4">CPCC 202699</strain>
    </source>
</reference>
<name>A0A1H3EY61_9PSEU</name>
<organism evidence="3 4">
    <name type="scientific">Amycolatopsis xylanica</name>
    <dbReference type="NCBI Taxonomy" id="589385"/>
    <lineage>
        <taxon>Bacteria</taxon>
        <taxon>Bacillati</taxon>
        <taxon>Actinomycetota</taxon>
        <taxon>Actinomycetes</taxon>
        <taxon>Pseudonocardiales</taxon>
        <taxon>Pseudonocardiaceae</taxon>
        <taxon>Amycolatopsis</taxon>
    </lineage>
</organism>
<dbReference type="RefSeq" id="WP_176968675.1">
    <property type="nucleotide sequence ID" value="NZ_FNON01000003.1"/>
</dbReference>
<keyword evidence="1" id="KW-0175">Coiled coil</keyword>
<dbReference type="EMBL" id="FNON01000003">
    <property type="protein sequence ID" value="SDX83467.1"/>
    <property type="molecule type" value="Genomic_DNA"/>
</dbReference>
<evidence type="ECO:0000313" key="4">
    <source>
        <dbReference type="Proteomes" id="UP000199515"/>
    </source>
</evidence>
<protein>
    <recommendedName>
        <fullName evidence="5">Proteins of 100 residues with WXG</fullName>
    </recommendedName>
</protein>
<proteinExistence type="predicted"/>
<evidence type="ECO:0000256" key="1">
    <source>
        <dbReference type="SAM" id="Coils"/>
    </source>
</evidence>
<evidence type="ECO:0000313" key="3">
    <source>
        <dbReference type="EMBL" id="SDX83467.1"/>
    </source>
</evidence>